<reference evidence="1 2" key="1">
    <citation type="submission" date="2012-08" db="EMBL/GenBank/DDBJ databases">
        <title>Oryza genome evolution.</title>
        <authorList>
            <person name="Wing R.A."/>
        </authorList>
    </citation>
    <scope>NUCLEOTIDE SEQUENCE</scope>
</reference>
<name>A0A0D9WLX0_9ORYZ</name>
<evidence type="ECO:0000313" key="2">
    <source>
        <dbReference type="Proteomes" id="UP000032180"/>
    </source>
</evidence>
<protein>
    <submittedName>
        <fullName evidence="1">Uncharacterized protein</fullName>
    </submittedName>
</protein>
<dbReference type="AlphaFoldDB" id="A0A0D9WLX0"/>
<sequence length="126" mass="14288">MMEDCKVVGGLGLVNNKTRTDTTILCKGHACGPLYDKIKKSAPTKVSAKYHMPDLTKLDLARFSSVYCSVQVTRPGFTSRRQPTTVDRVKLFFVVKGDLGLLISERMETLYSFLNIKILKMIKQRW</sequence>
<keyword evidence="2" id="KW-1185">Reference proteome</keyword>
<accession>A0A0D9WLX0</accession>
<organism evidence="1 2">
    <name type="scientific">Leersia perrieri</name>
    <dbReference type="NCBI Taxonomy" id="77586"/>
    <lineage>
        <taxon>Eukaryota</taxon>
        <taxon>Viridiplantae</taxon>
        <taxon>Streptophyta</taxon>
        <taxon>Embryophyta</taxon>
        <taxon>Tracheophyta</taxon>
        <taxon>Spermatophyta</taxon>
        <taxon>Magnoliopsida</taxon>
        <taxon>Liliopsida</taxon>
        <taxon>Poales</taxon>
        <taxon>Poaceae</taxon>
        <taxon>BOP clade</taxon>
        <taxon>Oryzoideae</taxon>
        <taxon>Oryzeae</taxon>
        <taxon>Oryzinae</taxon>
        <taxon>Leersia</taxon>
    </lineage>
</organism>
<dbReference type="HOGENOM" id="CLU_1984799_0_0_1"/>
<dbReference type="Proteomes" id="UP000032180">
    <property type="component" value="Chromosome 6"/>
</dbReference>
<proteinExistence type="predicted"/>
<evidence type="ECO:0000313" key="1">
    <source>
        <dbReference type="EnsemblPlants" id="LPERR06G03030.1"/>
    </source>
</evidence>
<reference evidence="2" key="2">
    <citation type="submission" date="2013-12" db="EMBL/GenBank/DDBJ databases">
        <authorList>
            <person name="Yu Y."/>
            <person name="Lee S."/>
            <person name="de Baynast K."/>
            <person name="Wissotski M."/>
            <person name="Liu L."/>
            <person name="Talag J."/>
            <person name="Goicoechea J."/>
            <person name="Angelova A."/>
            <person name="Jetty R."/>
            <person name="Kudrna D."/>
            <person name="Golser W."/>
            <person name="Rivera L."/>
            <person name="Zhang J."/>
            <person name="Wing R."/>
        </authorList>
    </citation>
    <scope>NUCLEOTIDE SEQUENCE</scope>
</reference>
<dbReference type="Gramene" id="LPERR06G03030.1">
    <property type="protein sequence ID" value="LPERR06G03030.1"/>
    <property type="gene ID" value="LPERR06G03030"/>
</dbReference>
<reference evidence="1" key="3">
    <citation type="submission" date="2015-04" db="UniProtKB">
        <authorList>
            <consortium name="EnsemblPlants"/>
        </authorList>
    </citation>
    <scope>IDENTIFICATION</scope>
</reference>
<dbReference type="EnsemblPlants" id="LPERR06G03030.1">
    <property type="protein sequence ID" value="LPERR06G03030.1"/>
    <property type="gene ID" value="LPERR06G03030"/>
</dbReference>